<dbReference type="SMART" id="SM00220">
    <property type="entry name" value="S_TKc"/>
    <property type="match status" value="1"/>
</dbReference>
<evidence type="ECO:0000313" key="7">
    <source>
        <dbReference type="EMBL" id="CAH3014005.1"/>
    </source>
</evidence>
<keyword evidence="8" id="KW-1185">Reference proteome</keyword>
<feature type="region of interest" description="Disordered" evidence="5">
    <location>
        <begin position="26"/>
        <end position="184"/>
    </location>
</feature>
<feature type="compositionally biased region" description="Polar residues" evidence="5">
    <location>
        <begin position="916"/>
        <end position="949"/>
    </location>
</feature>
<dbReference type="PROSITE" id="PS00108">
    <property type="entry name" value="PROTEIN_KINASE_ST"/>
    <property type="match status" value="1"/>
</dbReference>
<feature type="compositionally biased region" description="Basic residues" evidence="5">
    <location>
        <begin position="845"/>
        <end position="854"/>
    </location>
</feature>
<accession>A0ABN8LA91</accession>
<gene>
    <name evidence="7" type="ORF">PEVE_00033585</name>
</gene>
<feature type="compositionally biased region" description="Low complexity" evidence="5">
    <location>
        <begin position="144"/>
        <end position="154"/>
    </location>
</feature>
<feature type="compositionally biased region" description="Basic and acidic residues" evidence="5">
    <location>
        <begin position="63"/>
        <end position="75"/>
    </location>
</feature>
<feature type="domain" description="Protein kinase" evidence="6">
    <location>
        <begin position="1186"/>
        <end position="1489"/>
    </location>
</feature>
<comment type="caution">
    <text evidence="7">The sequence shown here is derived from an EMBL/GenBank/DDBJ whole genome shotgun (WGS) entry which is preliminary data.</text>
</comment>
<dbReference type="Proteomes" id="UP001159427">
    <property type="component" value="Unassembled WGS sequence"/>
</dbReference>
<feature type="compositionally biased region" description="Pro residues" evidence="5">
    <location>
        <begin position="689"/>
        <end position="702"/>
    </location>
</feature>
<feature type="compositionally biased region" description="Low complexity" evidence="5">
    <location>
        <begin position="795"/>
        <end position="821"/>
    </location>
</feature>
<feature type="compositionally biased region" description="Basic and acidic residues" evidence="5">
    <location>
        <begin position="1117"/>
        <end position="1134"/>
    </location>
</feature>
<feature type="region of interest" description="Disordered" evidence="5">
    <location>
        <begin position="1059"/>
        <end position="1144"/>
    </location>
</feature>
<protein>
    <recommendedName>
        <fullName evidence="6">Protein kinase domain-containing protein</fullName>
    </recommendedName>
</protein>
<evidence type="ECO:0000256" key="1">
    <source>
        <dbReference type="ARBA" id="ARBA00004434"/>
    </source>
</evidence>
<dbReference type="InterPro" id="IPR051511">
    <property type="entry name" value="MitoQC_Scaffold_Kinases"/>
</dbReference>
<feature type="compositionally biased region" description="Basic and acidic residues" evidence="5">
    <location>
        <begin position="669"/>
        <end position="680"/>
    </location>
</feature>
<reference evidence="7 8" key="1">
    <citation type="submission" date="2022-05" db="EMBL/GenBank/DDBJ databases">
        <authorList>
            <consortium name="Genoscope - CEA"/>
            <person name="William W."/>
        </authorList>
    </citation>
    <scope>NUCLEOTIDE SEQUENCE [LARGE SCALE GENOMIC DNA]</scope>
</reference>
<dbReference type="PANTHER" id="PTHR22972">
    <property type="entry name" value="SERINE/THREONINE PROTEIN KINASE"/>
    <property type="match status" value="1"/>
</dbReference>
<feature type="compositionally biased region" description="Polar residues" evidence="5">
    <location>
        <begin position="163"/>
        <end position="172"/>
    </location>
</feature>
<evidence type="ECO:0000313" key="8">
    <source>
        <dbReference type="Proteomes" id="UP001159427"/>
    </source>
</evidence>
<dbReference type="SUPFAM" id="SSF56112">
    <property type="entry name" value="Protein kinase-like (PK-like)"/>
    <property type="match status" value="1"/>
</dbReference>
<evidence type="ECO:0000256" key="2">
    <source>
        <dbReference type="ARBA" id="ARBA00004572"/>
    </source>
</evidence>
<feature type="compositionally biased region" description="Basic and acidic residues" evidence="5">
    <location>
        <begin position="93"/>
        <end position="113"/>
    </location>
</feature>
<dbReference type="InterPro" id="IPR008271">
    <property type="entry name" value="Ser/Thr_kinase_AS"/>
</dbReference>
<keyword evidence="4" id="KW-0496">Mitochondrion</keyword>
<dbReference type="EMBL" id="CALNXI010000005">
    <property type="protein sequence ID" value="CAH3014005.1"/>
    <property type="molecule type" value="Genomic_DNA"/>
</dbReference>
<dbReference type="PANTHER" id="PTHR22972:SF8">
    <property type="entry name" value="PROTEIN KINASE DOMAIN-CONTAINING PROTEIN"/>
    <property type="match status" value="1"/>
</dbReference>
<dbReference type="PROSITE" id="PS50011">
    <property type="entry name" value="PROTEIN_KINASE_DOM"/>
    <property type="match status" value="1"/>
</dbReference>
<evidence type="ECO:0000256" key="4">
    <source>
        <dbReference type="ARBA" id="ARBA00022792"/>
    </source>
</evidence>
<dbReference type="InterPro" id="IPR011009">
    <property type="entry name" value="Kinase-like_dom_sf"/>
</dbReference>
<feature type="compositionally biased region" description="Basic and acidic residues" evidence="5">
    <location>
        <begin position="567"/>
        <end position="584"/>
    </location>
</feature>
<sequence>MSACDNFVENLWRKGKCANCFQSRERHQNDDKIQGDNNTANIHDQEGGHSPIAPNIEQAVNSVKREDVKEGRSRQEGANGIKTIAPCAPTKTDNNRSRSDSITRRTGKTDETPKLFVVNKPKPVPRSKPRPPSRVVDGGNGLISPQQSSDAQSDSMHEDSLGKSHSNANSLESVEPHTSVLSKPDHDTQVIQVLEESTNSSDIETVRETIEKEEAVTDIQVSTNLDSTGLEGSEKILSNNEALVDSGNCEKDLSELTFIDNDDSDGDGYVPMKSNVALFTAEPIRFNSMRKIDVKMEANYEVGHHSYEQEISDEEKIKATNASDSEAHEERRNSSGVLEFRNPLCLISSKTRSKSVNSNSSEESGGTCDKLIPNKITGKASSTKPSYVNRPASTTSTDTGSSSHDSGYENTRKSTRSNSTNSCLDVIAPGVTGVVNTGNENSADLARMSQTKGDIVIESSGASCSSWGSSTWDSCSASDFQENSCESVHVEKAVGRLDVSKPDSVVVTTQPKREHMTEADKGSGNANHTYVNTTLKPFTKPYKVVDISSGVSVPTTEGQSDVPPLPPKEKDLKKERTGELKSHVYLEPSGERQGIPEQGPPDERKDVINNARESACSSPPPNPAPNTTTDKNGVVRRAPAPRPRSRVPSQFGTLPKPAPRASRTPSDTSKVDNKEVKELKVGTSQPVVPITPLPSTPSPSPPSLERLPSLRNSKKATNPTSPPVPKKGTLDPGSSDKPSESVPLSPVNSEGIGAGETQEGPIKPKRCAPPPPLSASSPPPPKSPVSRSVTEATVKPVSPSPSKSKPTRSSSFSDAHGSNVSSPPPKVQPSPKSTLRKAFASMKKLGGKRKNRHSKTIEISGPIISGDEMPGIFTYKEAMPQQAPSEERPADVDHTSTSDTEKPESPVTKVAVRPVMSSSAADPSSPVCSSPVNTLQSDGRSSSASSPIMQTEPGIGYQNFPLSKGGDTLEKPKKPPRVAKVVKPLQHSEPSPDEEAVTKKYYDDDQTYLQPNQDELTLKVETALANLNDAEILAEALSRVEQEKLGPLPAIPRSRQVRFRCDDSNASNTSSEAKVEPRRPVRVVSPTLINGSGDKGDFKSRPKLPSRPPNTKPSGHAIRERSHSFENRSLERHRPAVARSRSLSSGSGLEKRYNKILKLQLQTLEDMIHSWRDELLPDVGVDLWDTRWSDYEAHGNTLEVRSPGAILLPVKCAMFWEGNRKLLAKVEYPIPSSSFASQRSPFKHDMRVCESLPHHVNVSRVLTHFTDNVSGDVIKQAECDSYETTVSITDQIPCETVADFVKRNKEEHENDPEAYEKKVCLLLLQLLSAIDHLHKETVVHRDLKMENMFLTDCGLLFVANFQHALQQAKDSRPSPFILRKNASSDLGGNWEHLPPEILNAPEETDLLNYENCDNFAAGCLMYELLHRPNPFGVNPLLIQQDYDQTDLPPIPTRSRFSRGLGRIARQLLRRYPQERLSAGEALQMFQVLLWGPKDLDDDSIEIGVSEWLETERAHTVAMIARNQMQKSYSQVDFVETFMKCQFLVDASADSLSYIYQHLELDKEHGENCLA</sequence>
<feature type="compositionally biased region" description="Low complexity" evidence="5">
    <location>
        <begin position="393"/>
        <end position="405"/>
    </location>
</feature>
<keyword evidence="4" id="KW-0472">Membrane</keyword>
<feature type="compositionally biased region" description="Low complexity" evidence="5">
    <location>
        <begin position="351"/>
        <end position="367"/>
    </location>
</feature>
<keyword evidence="3" id="KW-1000">Mitochondrion outer membrane</keyword>
<dbReference type="Gene3D" id="1.10.510.10">
    <property type="entry name" value="Transferase(Phosphotransferase) domain 1"/>
    <property type="match status" value="1"/>
</dbReference>
<organism evidence="7 8">
    <name type="scientific">Porites evermanni</name>
    <dbReference type="NCBI Taxonomy" id="104178"/>
    <lineage>
        <taxon>Eukaryota</taxon>
        <taxon>Metazoa</taxon>
        <taxon>Cnidaria</taxon>
        <taxon>Anthozoa</taxon>
        <taxon>Hexacorallia</taxon>
        <taxon>Scleractinia</taxon>
        <taxon>Fungiina</taxon>
        <taxon>Poritidae</taxon>
        <taxon>Porites</taxon>
    </lineage>
</organism>
<evidence type="ECO:0000259" key="6">
    <source>
        <dbReference type="PROSITE" id="PS50011"/>
    </source>
</evidence>
<feature type="compositionally biased region" description="Basic and acidic residues" evidence="5">
    <location>
        <begin position="885"/>
        <end position="904"/>
    </location>
</feature>
<evidence type="ECO:0000256" key="3">
    <source>
        <dbReference type="ARBA" id="ARBA00022787"/>
    </source>
</evidence>
<feature type="region of interest" description="Disordered" evidence="5">
    <location>
        <begin position="551"/>
        <end position="997"/>
    </location>
</feature>
<feature type="region of interest" description="Disordered" evidence="5">
    <location>
        <begin position="506"/>
        <end position="528"/>
    </location>
</feature>
<comment type="subcellular location">
    <subcellularLocation>
        <location evidence="1">Mitochondrion inner membrane</location>
        <topology evidence="1">Single-pass membrane protein</topology>
    </subcellularLocation>
    <subcellularLocation>
        <location evidence="2">Mitochondrion outer membrane</location>
        <topology evidence="2">Single-pass membrane protein</topology>
    </subcellularLocation>
</comment>
<dbReference type="Pfam" id="PF00069">
    <property type="entry name" value="Pkinase"/>
    <property type="match status" value="1"/>
</dbReference>
<feature type="region of interest" description="Disordered" evidence="5">
    <location>
        <begin position="351"/>
        <end position="422"/>
    </location>
</feature>
<keyword evidence="4" id="KW-0999">Mitochondrion inner membrane</keyword>
<name>A0ABN8LA91_9CNID</name>
<evidence type="ECO:0000256" key="5">
    <source>
        <dbReference type="SAM" id="MobiDB-lite"/>
    </source>
</evidence>
<feature type="compositionally biased region" description="Pro residues" evidence="5">
    <location>
        <begin position="767"/>
        <end position="783"/>
    </location>
</feature>
<feature type="compositionally biased region" description="Basic and acidic residues" evidence="5">
    <location>
        <begin position="511"/>
        <end position="521"/>
    </location>
</feature>
<proteinExistence type="predicted"/>
<dbReference type="InterPro" id="IPR000719">
    <property type="entry name" value="Prot_kinase_dom"/>
</dbReference>